<keyword evidence="1" id="KW-0472">Membrane</keyword>
<keyword evidence="1" id="KW-0812">Transmembrane</keyword>
<dbReference type="RefSeq" id="WP_271869716.1">
    <property type="nucleotide sequence ID" value="NZ_JAOTGU010000003.1"/>
</dbReference>
<dbReference type="AlphaFoldDB" id="A0A9X3W845"/>
<evidence type="ECO:0000313" key="2">
    <source>
        <dbReference type="EMBL" id="MDB6261581.1"/>
    </source>
</evidence>
<reference evidence="2" key="2">
    <citation type="submission" date="2022-10" db="EMBL/GenBank/DDBJ databases">
        <authorList>
            <person name="Kostovova I."/>
            <person name="Moravkova M."/>
            <person name="Pechar R."/>
        </authorList>
    </citation>
    <scope>NUCLEOTIDE SEQUENCE</scope>
    <source>
        <strain evidence="2">M356A</strain>
    </source>
</reference>
<protein>
    <submittedName>
        <fullName evidence="2">Uncharacterized protein</fullName>
    </submittedName>
</protein>
<evidence type="ECO:0000313" key="3">
    <source>
        <dbReference type="Proteomes" id="UP001143700"/>
    </source>
</evidence>
<gene>
    <name evidence="2" type="ORF">ODV15_03215</name>
</gene>
<proteinExistence type="predicted"/>
<evidence type="ECO:0000256" key="1">
    <source>
        <dbReference type="SAM" id="Phobius"/>
    </source>
</evidence>
<keyword evidence="1" id="KW-1133">Transmembrane helix</keyword>
<dbReference type="EMBL" id="JAOTGU010000003">
    <property type="protein sequence ID" value="MDB6261581.1"/>
    <property type="molecule type" value="Genomic_DNA"/>
</dbReference>
<name>A0A9X3W845_LACAM</name>
<accession>A0A9X3W845</accession>
<dbReference type="Proteomes" id="UP001143700">
    <property type="component" value="Unassembled WGS sequence"/>
</dbReference>
<sequence>MREYNKRQAPSPNGWNNRVLFPILGVFFIFAGIILKILSFGLPWFSLVISSLAKWIIVLGIVCLIPTAWHWLSKAQDDLKQSSTKYDLSALRSYKFEQKLYSMHLFEKDSYDSNKIRLPQVRITNSGFKLTAIGNLRKQMLDDDTIADFNSFLALNNAKCTIQSAYYRDGYVHYVLGNSIAQDRLHL</sequence>
<feature type="transmembrane region" description="Helical" evidence="1">
    <location>
        <begin position="52"/>
        <end position="72"/>
    </location>
</feature>
<reference evidence="2" key="1">
    <citation type="journal article" date="2022" name="Microorganisms">
        <title>Antibiotic Susceptibility, Resistance Gene Determinants and Corresponding Genomic Regions in Lactobacillus amylovorus Isolates Derived from Wild Boars and Domestic Pigs.</title>
        <authorList>
            <person name="Moravkova M."/>
            <person name="Kostovova I."/>
            <person name="Kavanova K."/>
            <person name="Pechar R."/>
            <person name="Stanek S."/>
            <person name="Brychta A."/>
            <person name="Zeman M."/>
            <person name="Kubasova T."/>
        </authorList>
    </citation>
    <scope>NUCLEOTIDE SEQUENCE</scope>
    <source>
        <strain evidence="2">M356A</strain>
    </source>
</reference>
<feature type="transmembrane region" description="Helical" evidence="1">
    <location>
        <begin position="20"/>
        <end position="46"/>
    </location>
</feature>
<comment type="caution">
    <text evidence="2">The sequence shown here is derived from an EMBL/GenBank/DDBJ whole genome shotgun (WGS) entry which is preliminary data.</text>
</comment>
<organism evidence="2 3">
    <name type="scientific">Lactobacillus amylovorus</name>
    <dbReference type="NCBI Taxonomy" id="1604"/>
    <lineage>
        <taxon>Bacteria</taxon>
        <taxon>Bacillati</taxon>
        <taxon>Bacillota</taxon>
        <taxon>Bacilli</taxon>
        <taxon>Lactobacillales</taxon>
        <taxon>Lactobacillaceae</taxon>
        <taxon>Lactobacillus</taxon>
    </lineage>
</organism>